<dbReference type="CDD" id="cd03702">
    <property type="entry name" value="IF2_mtIF2_II"/>
    <property type="match status" value="1"/>
</dbReference>
<dbReference type="FunFam" id="2.40.30.10:FF:000008">
    <property type="entry name" value="Translation initiation factor IF-2"/>
    <property type="match status" value="1"/>
</dbReference>
<keyword evidence="6" id="KW-0342">GTP-binding</keyword>
<keyword evidence="3" id="KW-0396">Initiation factor</keyword>
<evidence type="ECO:0000313" key="13">
    <source>
        <dbReference type="EMBL" id="CAB9498585.1"/>
    </source>
</evidence>
<dbReference type="InterPro" id="IPR006847">
    <property type="entry name" value="IF2_N"/>
</dbReference>
<dbReference type="InterPro" id="IPR044145">
    <property type="entry name" value="IF2_II"/>
</dbReference>
<keyword evidence="4" id="KW-0547">Nucleotide-binding</keyword>
<dbReference type="InterPro" id="IPR023115">
    <property type="entry name" value="TIF_IF2_dom3"/>
</dbReference>
<feature type="signal peptide" evidence="11">
    <location>
        <begin position="1"/>
        <end position="17"/>
    </location>
</feature>
<evidence type="ECO:0000256" key="4">
    <source>
        <dbReference type="ARBA" id="ARBA00022741"/>
    </source>
</evidence>
<comment type="function">
    <text evidence="7">One of the essential components for the initiation of protein synthesis. Protects formylmethionyl-tRNA from spontaneous hydrolysis and promotes its binding to the 30S ribosomal subunits. Also involved in the hydrolysis of GTP during the formation of the 70S ribosomal complex.</text>
</comment>
<dbReference type="GO" id="GO:0009507">
    <property type="term" value="C:chloroplast"/>
    <property type="evidence" value="ECO:0007669"/>
    <property type="project" value="UniProtKB-SubCell"/>
</dbReference>
<dbReference type="InterPro" id="IPR000795">
    <property type="entry name" value="T_Tr_GTP-bd_dom"/>
</dbReference>
<dbReference type="PANTHER" id="PTHR43381">
    <property type="entry name" value="TRANSLATION INITIATION FACTOR IF-2-RELATED"/>
    <property type="match status" value="1"/>
</dbReference>
<keyword evidence="5" id="KW-0648">Protein biosynthesis</keyword>
<dbReference type="PROSITE" id="PS51722">
    <property type="entry name" value="G_TR_2"/>
    <property type="match status" value="1"/>
</dbReference>
<evidence type="ECO:0000256" key="9">
    <source>
        <dbReference type="SAM" id="Coils"/>
    </source>
</evidence>
<dbReference type="Gene3D" id="2.40.30.10">
    <property type="entry name" value="Translation factors"/>
    <property type="match status" value="2"/>
</dbReference>
<comment type="similarity">
    <text evidence="2">Belongs to the TRAFAC class translation factor GTPase superfamily. Classic translation factor GTPase family. IF-2 subfamily.</text>
</comment>
<feature type="coiled-coil region" evidence="9">
    <location>
        <begin position="610"/>
        <end position="637"/>
    </location>
</feature>
<feature type="chain" id="PRO_5040373559" description="Translation initiation factor IF-2, chloroplastic" evidence="11">
    <location>
        <begin position="18"/>
        <end position="804"/>
    </location>
</feature>
<feature type="region of interest" description="Disordered" evidence="10">
    <location>
        <begin position="59"/>
        <end position="197"/>
    </location>
</feature>
<dbReference type="EMBL" id="CAICTM010000041">
    <property type="protein sequence ID" value="CAB9498585.1"/>
    <property type="molecule type" value="Genomic_DNA"/>
</dbReference>
<evidence type="ECO:0000256" key="11">
    <source>
        <dbReference type="SAM" id="SignalP"/>
    </source>
</evidence>
<dbReference type="InterPro" id="IPR015760">
    <property type="entry name" value="TIF_IF2"/>
</dbReference>
<dbReference type="FunFam" id="3.40.50.10050:FF:000001">
    <property type="entry name" value="Translation initiation factor IF-2"/>
    <property type="match status" value="1"/>
</dbReference>
<keyword evidence="9" id="KW-0175">Coiled coil</keyword>
<dbReference type="Pfam" id="PF00009">
    <property type="entry name" value="GTP_EFTU"/>
    <property type="match status" value="1"/>
</dbReference>
<dbReference type="CDD" id="cd03692">
    <property type="entry name" value="mtIF2_IVc"/>
    <property type="match status" value="1"/>
</dbReference>
<dbReference type="InterPro" id="IPR036925">
    <property type="entry name" value="TIF_IF2_dom3_sf"/>
</dbReference>
<evidence type="ECO:0000256" key="7">
    <source>
        <dbReference type="ARBA" id="ARBA00025162"/>
    </source>
</evidence>
<dbReference type="Pfam" id="PF11987">
    <property type="entry name" value="IF-2"/>
    <property type="match status" value="1"/>
</dbReference>
<dbReference type="Proteomes" id="UP001153069">
    <property type="component" value="Unassembled WGS sequence"/>
</dbReference>
<dbReference type="GO" id="GO:0005525">
    <property type="term" value="F:GTP binding"/>
    <property type="evidence" value="ECO:0007669"/>
    <property type="project" value="UniProtKB-KW"/>
</dbReference>
<organism evidence="13 14">
    <name type="scientific">Seminavis robusta</name>
    <dbReference type="NCBI Taxonomy" id="568900"/>
    <lineage>
        <taxon>Eukaryota</taxon>
        <taxon>Sar</taxon>
        <taxon>Stramenopiles</taxon>
        <taxon>Ochrophyta</taxon>
        <taxon>Bacillariophyta</taxon>
        <taxon>Bacillariophyceae</taxon>
        <taxon>Bacillariophycidae</taxon>
        <taxon>Naviculales</taxon>
        <taxon>Naviculaceae</taxon>
        <taxon>Seminavis</taxon>
    </lineage>
</organism>
<evidence type="ECO:0000256" key="1">
    <source>
        <dbReference type="ARBA" id="ARBA00004229"/>
    </source>
</evidence>
<dbReference type="GO" id="GO:0003924">
    <property type="term" value="F:GTPase activity"/>
    <property type="evidence" value="ECO:0007669"/>
    <property type="project" value="InterPro"/>
</dbReference>
<dbReference type="NCBIfam" id="TIGR00231">
    <property type="entry name" value="small_GTP"/>
    <property type="match status" value="1"/>
</dbReference>
<dbReference type="SUPFAM" id="SSF52156">
    <property type="entry name" value="Initiation factor IF2/eIF5b, domain 3"/>
    <property type="match status" value="1"/>
</dbReference>
<sequence length="804" mass="85547">MWRSALLAIFLAGHVASFVNHPIGTGVRLFGTRGRGPGGGGGGAPALKLENPLKLQRIAAAPPSNPRGGDQRGGPRNNNARGGGGGGGNQRGPRRDGPPRQVASIGDGAAPGPGATSESKYNNYNDNTRDTAGGGPASKFGRDRKPKKKAGPNEGDGRNNRKTSLRIGTGRKGRGAELSRRRGSLKRRDRSAEKAARAEAAIERKTVNLSDGPMTVAELAEAIDEKPVPVIKFLMTDLGVMASMTQSLDPATCIAVAEGFGKIVGGSEDDEFDDDDDEFMEEDTALASGFAFEEDDEEDLKPRAPVVTIMGHVDHGKTSLLDAIRDTRVTAGEAGGITQHIAAYQVEHNDQKITFIDTPGHAAFTDMRERGANITDMVILVVAADDGVKQQTADSIACARQAGVPLVVAINKCDLETADPTKVMTELTGYDILTEEFGGEVQSSKISAKERTNLDDLLDKIMIQAEVQDLKANPDRDAEGIVIEAFLERGLGTVATTLVKKGTLQVGDIFVAGETYGRVRALISTGDDKTRLDEVGPSTPVRVVGFEGVPAAGDILVVVPDEQTARDVAESRQRISRERESTSYQEGLMSSVAMAFGSNKEQREMCVVVKADVQGSAEALTRALRELKLENDEAVVTIKVLVSQTGEVSKSDIAIASVTPDTTVIAFGVAASFAAMEDARAAGVPIEYYNIVYDAIESVESRMQEVLSPTPEGEYVGAATVQEVFNIGGTGNIAGSRCTDGYLRKGGNVRVMRGDKILIETMIKTLRNFKAETDTIESGNECGIGLVDFEDFQPDDVIECYVEK</sequence>
<dbReference type="PANTHER" id="PTHR43381:SF5">
    <property type="entry name" value="TR-TYPE G DOMAIN-CONTAINING PROTEIN"/>
    <property type="match status" value="1"/>
</dbReference>
<accession>A0A9N8DB62</accession>
<dbReference type="CDD" id="cd01887">
    <property type="entry name" value="IF2_eIF5B"/>
    <property type="match status" value="1"/>
</dbReference>
<dbReference type="Gene3D" id="3.40.50.10050">
    <property type="entry name" value="Translation initiation factor IF- 2, domain 3"/>
    <property type="match status" value="1"/>
</dbReference>
<dbReference type="Gene3D" id="3.40.50.300">
    <property type="entry name" value="P-loop containing nucleotide triphosphate hydrolases"/>
    <property type="match status" value="1"/>
</dbReference>
<dbReference type="InterPro" id="IPR005225">
    <property type="entry name" value="Small_GTP-bd"/>
</dbReference>
<evidence type="ECO:0000256" key="8">
    <source>
        <dbReference type="ARBA" id="ARBA00044105"/>
    </source>
</evidence>
<dbReference type="InterPro" id="IPR027417">
    <property type="entry name" value="P-loop_NTPase"/>
</dbReference>
<dbReference type="Pfam" id="PF04760">
    <property type="entry name" value="IF2_N"/>
    <property type="match status" value="1"/>
</dbReference>
<name>A0A9N8DB62_9STRA</name>
<dbReference type="SUPFAM" id="SSF52540">
    <property type="entry name" value="P-loop containing nucleoside triphosphate hydrolases"/>
    <property type="match status" value="1"/>
</dbReference>
<proteinExistence type="inferred from homology"/>
<dbReference type="InterPro" id="IPR053905">
    <property type="entry name" value="EF-G-like_DII"/>
</dbReference>
<keyword evidence="11" id="KW-0732">Signal</keyword>
<dbReference type="InterPro" id="IPR000178">
    <property type="entry name" value="TF_IF2_bacterial-like"/>
</dbReference>
<dbReference type="GO" id="GO:0003743">
    <property type="term" value="F:translation initiation factor activity"/>
    <property type="evidence" value="ECO:0007669"/>
    <property type="project" value="UniProtKB-KW"/>
</dbReference>
<comment type="caution">
    <text evidence="13">The sequence shown here is derived from an EMBL/GenBank/DDBJ whole genome shotgun (WGS) entry which is preliminary data.</text>
</comment>
<dbReference type="Pfam" id="PF22042">
    <property type="entry name" value="EF-G_D2"/>
    <property type="match status" value="1"/>
</dbReference>
<evidence type="ECO:0000256" key="5">
    <source>
        <dbReference type="ARBA" id="ARBA00022917"/>
    </source>
</evidence>
<reference evidence="13" key="1">
    <citation type="submission" date="2020-06" db="EMBL/GenBank/DDBJ databases">
        <authorList>
            <consortium name="Plant Systems Biology data submission"/>
        </authorList>
    </citation>
    <scope>NUCLEOTIDE SEQUENCE</scope>
    <source>
        <strain evidence="13">D6</strain>
    </source>
</reference>
<dbReference type="InterPro" id="IPR009000">
    <property type="entry name" value="Transl_B-barrel_sf"/>
</dbReference>
<dbReference type="SUPFAM" id="SSF50447">
    <property type="entry name" value="Translation proteins"/>
    <property type="match status" value="2"/>
</dbReference>
<feature type="domain" description="Tr-type G" evidence="12">
    <location>
        <begin position="302"/>
        <end position="471"/>
    </location>
</feature>
<feature type="compositionally biased region" description="Gly residues" evidence="10">
    <location>
        <begin position="81"/>
        <end position="90"/>
    </location>
</feature>
<keyword evidence="14" id="KW-1185">Reference proteome</keyword>
<dbReference type="HAMAP" id="MF_00100_B">
    <property type="entry name" value="IF_2_B"/>
    <property type="match status" value="1"/>
</dbReference>
<evidence type="ECO:0000259" key="12">
    <source>
        <dbReference type="PROSITE" id="PS51722"/>
    </source>
</evidence>
<dbReference type="FunFam" id="2.40.30.10:FF:000054">
    <property type="entry name" value="Translation initiation factor IF-2"/>
    <property type="match status" value="1"/>
</dbReference>
<evidence type="ECO:0000313" key="14">
    <source>
        <dbReference type="Proteomes" id="UP001153069"/>
    </source>
</evidence>
<comment type="subcellular location">
    <subcellularLocation>
        <location evidence="1">Plastid</location>
        <location evidence="1">Chloroplast</location>
    </subcellularLocation>
</comment>
<gene>
    <name evidence="13" type="ORF">SEMRO_41_G025140.1</name>
</gene>
<dbReference type="FunFam" id="3.40.50.300:FF:000019">
    <property type="entry name" value="Translation initiation factor IF-2"/>
    <property type="match status" value="1"/>
</dbReference>
<dbReference type="NCBIfam" id="TIGR00487">
    <property type="entry name" value="IF-2"/>
    <property type="match status" value="1"/>
</dbReference>
<dbReference type="OrthoDB" id="361630at2759"/>
<protein>
    <recommendedName>
        <fullName evidence="8">Translation initiation factor IF-2, chloroplastic</fullName>
    </recommendedName>
</protein>
<evidence type="ECO:0000256" key="6">
    <source>
        <dbReference type="ARBA" id="ARBA00023134"/>
    </source>
</evidence>
<feature type="compositionally biased region" description="Basic residues" evidence="10">
    <location>
        <begin position="160"/>
        <end position="173"/>
    </location>
</feature>
<evidence type="ECO:0000256" key="3">
    <source>
        <dbReference type="ARBA" id="ARBA00022540"/>
    </source>
</evidence>
<dbReference type="AlphaFoldDB" id="A0A9N8DB62"/>
<evidence type="ECO:0000256" key="2">
    <source>
        <dbReference type="ARBA" id="ARBA00007733"/>
    </source>
</evidence>
<evidence type="ECO:0000256" key="10">
    <source>
        <dbReference type="SAM" id="MobiDB-lite"/>
    </source>
</evidence>
<feature type="compositionally biased region" description="Polar residues" evidence="10">
    <location>
        <begin position="116"/>
        <end position="126"/>
    </location>
</feature>